<keyword evidence="4" id="KW-1185">Reference proteome</keyword>
<evidence type="ECO:0000313" key="3">
    <source>
        <dbReference type="EMBL" id="TXB61988.1"/>
    </source>
</evidence>
<accession>A0A5C6RHQ9</accession>
<keyword evidence="1" id="KW-0812">Transmembrane</keyword>
<comment type="caution">
    <text evidence="3">The sequence shown here is derived from an EMBL/GenBank/DDBJ whole genome shotgun (WGS) entry which is preliminary data.</text>
</comment>
<feature type="transmembrane region" description="Helical" evidence="1">
    <location>
        <begin position="120"/>
        <end position="138"/>
    </location>
</feature>
<dbReference type="RefSeq" id="WP_147168640.1">
    <property type="nucleotide sequence ID" value="NZ_VOOR01000040.1"/>
</dbReference>
<evidence type="ECO:0000256" key="1">
    <source>
        <dbReference type="SAM" id="Phobius"/>
    </source>
</evidence>
<keyword evidence="1" id="KW-1133">Transmembrane helix</keyword>
<organism evidence="3 4">
    <name type="scientific">Phaeodactylibacter luteus</name>
    <dbReference type="NCBI Taxonomy" id="1564516"/>
    <lineage>
        <taxon>Bacteria</taxon>
        <taxon>Pseudomonadati</taxon>
        <taxon>Bacteroidota</taxon>
        <taxon>Saprospiria</taxon>
        <taxon>Saprospirales</taxon>
        <taxon>Haliscomenobacteraceae</taxon>
        <taxon>Phaeodactylibacter</taxon>
    </lineage>
</organism>
<dbReference type="GO" id="GO:0016740">
    <property type="term" value="F:transferase activity"/>
    <property type="evidence" value="ECO:0007669"/>
    <property type="project" value="UniProtKB-KW"/>
</dbReference>
<dbReference type="OrthoDB" id="1494764at2"/>
<dbReference type="Proteomes" id="UP000321580">
    <property type="component" value="Unassembled WGS sequence"/>
</dbReference>
<dbReference type="Pfam" id="PF13231">
    <property type="entry name" value="PMT_2"/>
    <property type="match status" value="1"/>
</dbReference>
<feature type="transmembrane region" description="Helical" evidence="1">
    <location>
        <begin position="67"/>
        <end position="87"/>
    </location>
</feature>
<protein>
    <submittedName>
        <fullName evidence="3">Glycosyltransferase family 39 protein</fullName>
    </submittedName>
</protein>
<feature type="transmembrane region" description="Helical" evidence="1">
    <location>
        <begin position="333"/>
        <end position="353"/>
    </location>
</feature>
<feature type="transmembrane region" description="Helical" evidence="1">
    <location>
        <begin position="96"/>
        <end position="114"/>
    </location>
</feature>
<feature type="transmembrane region" description="Helical" evidence="1">
    <location>
        <begin position="358"/>
        <end position="377"/>
    </location>
</feature>
<keyword evidence="1" id="KW-0472">Membrane</keyword>
<reference evidence="3 4" key="1">
    <citation type="submission" date="2019-08" db="EMBL/GenBank/DDBJ databases">
        <title>Genome of Phaeodactylibacter luteus.</title>
        <authorList>
            <person name="Bowman J.P."/>
        </authorList>
    </citation>
    <scope>NUCLEOTIDE SEQUENCE [LARGE SCALE GENOMIC DNA]</scope>
    <source>
        <strain evidence="3 4">KCTC 42180</strain>
    </source>
</reference>
<feature type="domain" description="Glycosyltransferase RgtA/B/C/D-like" evidence="2">
    <location>
        <begin position="66"/>
        <end position="209"/>
    </location>
</feature>
<dbReference type="EMBL" id="VOOR01000040">
    <property type="protein sequence ID" value="TXB61988.1"/>
    <property type="molecule type" value="Genomic_DNA"/>
</dbReference>
<evidence type="ECO:0000259" key="2">
    <source>
        <dbReference type="Pfam" id="PF13231"/>
    </source>
</evidence>
<gene>
    <name evidence="3" type="ORF">FRY97_16350</name>
</gene>
<sequence length="483" mass="52581">MGNKETYIFTSAFLLLAANLLIGNNFTSLWSGAEAFLAWRAAQGQAGAHLAEQVLALTQTGAGLDLIAWRMPGAILALLSGVAYYIFSRRLVGQKVVLYTLALCASSLLLPNLAKLGTADIWGMLLPWLAYAALIRYLKQPEWSWQLGFYIVFALAIGAAPLSSLVFIGGAAAWLYFLHPDGQRLWRLNPWAAGLAIAGIAHLAQWLAWDSYAFYFSGSWGRYLLFNFLGVLPFLGFVASGVWEHFQRLRGKEEFAVLYAGGLLFALLGQSLALQPILAMIAARQMQNYFDERFPYRGMVKGGGVLHLVAAACGLILILIGGFFLYGGAGFRAGLAASGLYWALSFVAVIGLVGLNRVYVLLGTFFSGILLTTFFWLQFSPLMEGERKWVQDITEGAAGYDAVWVGQEGGFPATAVYALQQNSKTAVAETPERAQEVLEAGPDNTLLLLPLEWMGQADTSGLELSAGLLNPFHPAIWVRVPLE</sequence>
<feature type="transmembrane region" description="Helical" evidence="1">
    <location>
        <begin position="150"/>
        <end position="176"/>
    </location>
</feature>
<feature type="transmembrane region" description="Helical" evidence="1">
    <location>
        <begin position="220"/>
        <end position="243"/>
    </location>
</feature>
<feature type="transmembrane region" description="Helical" evidence="1">
    <location>
        <begin position="255"/>
        <end position="283"/>
    </location>
</feature>
<evidence type="ECO:0000313" key="4">
    <source>
        <dbReference type="Proteomes" id="UP000321580"/>
    </source>
</evidence>
<dbReference type="InterPro" id="IPR038731">
    <property type="entry name" value="RgtA/B/C-like"/>
</dbReference>
<name>A0A5C6RHQ9_9BACT</name>
<proteinExistence type="predicted"/>
<feature type="transmembrane region" description="Helical" evidence="1">
    <location>
        <begin position="304"/>
        <end position="327"/>
    </location>
</feature>
<dbReference type="AlphaFoldDB" id="A0A5C6RHQ9"/>
<keyword evidence="3" id="KW-0808">Transferase</keyword>
<feature type="transmembrane region" description="Helical" evidence="1">
    <location>
        <begin position="188"/>
        <end position="208"/>
    </location>
</feature>